<dbReference type="PANTHER" id="PTHR46428:SF1">
    <property type="entry name" value="KELCH DOMAIN-CONTAINING PROTEIN 10"/>
    <property type="match status" value="1"/>
</dbReference>
<gene>
    <name evidence="5" type="primary">Klhdc10</name>
</gene>
<proteinExistence type="evidence at transcript level"/>
<evidence type="ECO:0000256" key="3">
    <source>
        <dbReference type="ARBA" id="ARBA00038487"/>
    </source>
</evidence>
<dbReference type="Pfam" id="PF24681">
    <property type="entry name" value="Kelch_KLHDC2_KLHL20_DRC7"/>
    <property type="match status" value="1"/>
</dbReference>
<dbReference type="Pfam" id="PF01344">
    <property type="entry name" value="Kelch_1"/>
    <property type="match status" value="1"/>
</dbReference>
<dbReference type="GO" id="GO:0032874">
    <property type="term" value="P:positive regulation of stress-activated MAPK cascade"/>
    <property type="evidence" value="ECO:0007669"/>
    <property type="project" value="TreeGrafter"/>
</dbReference>
<dbReference type="EMBL" id="LR786239">
    <property type="protein sequence ID" value="CAB3259254.1"/>
    <property type="molecule type" value="mRNA"/>
</dbReference>
<evidence type="ECO:0000256" key="4">
    <source>
        <dbReference type="ARBA" id="ARBA00041041"/>
    </source>
</evidence>
<name>A0A6F9DFX5_9ASCI</name>
<evidence type="ECO:0000256" key="2">
    <source>
        <dbReference type="ARBA" id="ARBA00022737"/>
    </source>
</evidence>
<organism evidence="5">
    <name type="scientific">Phallusia mammillata</name>
    <dbReference type="NCBI Taxonomy" id="59560"/>
    <lineage>
        <taxon>Eukaryota</taxon>
        <taxon>Metazoa</taxon>
        <taxon>Chordata</taxon>
        <taxon>Tunicata</taxon>
        <taxon>Ascidiacea</taxon>
        <taxon>Phlebobranchia</taxon>
        <taxon>Ascidiidae</taxon>
        <taxon>Phallusia</taxon>
    </lineage>
</organism>
<keyword evidence="1" id="KW-0880">Kelch repeat</keyword>
<dbReference type="AlphaFoldDB" id="A0A6F9DFX5"/>
<reference evidence="5" key="1">
    <citation type="submission" date="2020-04" db="EMBL/GenBank/DDBJ databases">
        <authorList>
            <person name="Neveu A P."/>
        </authorList>
    </citation>
    <scope>NUCLEOTIDE SEQUENCE</scope>
    <source>
        <tissue evidence="5">Whole embryo</tissue>
    </source>
</reference>
<sequence>METVCSSDTCMEVTEQQHVNERLTETETFAIQIHQFRKAKLPTSGQGVNFPSARSGHRAIATDDHMWVLGGYNPDHDAQTNAVRETSLFKELWKYNITTNNWVLVPNTEHMPHELASHSAIRHQNHMLVFGGTGFPFGDQSSNRLTACHLHSGQWYAVDCKGSKPEKIYGQAMAVIGSNLYVYGGTTGYIYNTELHELNLHTLNWRKVQPENMTDELPLERYRHEIAFDDDHIYVLGGGTSQSVYSLKDIYVFSIPENVWRLKIAKCDKRLNEYPLPRRCHSCIQLGKNAYICGGYDGEFIIGDLWRLQLDELQWTKLTDMPEPVYFHSSAITTEGCMIVFGGVSCISPTTRTNSCYKVWLEIPSLQTICWQALLHYNPSLLKMSRRQLLNLGLNQAFIDKLPCPEGA</sequence>
<protein>
    <recommendedName>
        <fullName evidence="4">Kelch domain-containing protein 10</fullName>
    </recommendedName>
</protein>
<dbReference type="Gene3D" id="2.120.10.80">
    <property type="entry name" value="Kelch-type beta propeller"/>
    <property type="match status" value="2"/>
</dbReference>
<evidence type="ECO:0000256" key="1">
    <source>
        <dbReference type="ARBA" id="ARBA00022441"/>
    </source>
</evidence>
<dbReference type="InterPro" id="IPR006652">
    <property type="entry name" value="Kelch_1"/>
</dbReference>
<dbReference type="SUPFAM" id="SSF117281">
    <property type="entry name" value="Kelch motif"/>
    <property type="match status" value="2"/>
</dbReference>
<evidence type="ECO:0000313" key="5">
    <source>
        <dbReference type="EMBL" id="CAB3259254.1"/>
    </source>
</evidence>
<accession>A0A6F9DFX5</accession>
<dbReference type="InterPro" id="IPR015915">
    <property type="entry name" value="Kelch-typ_b-propeller"/>
</dbReference>
<dbReference type="InterPro" id="IPR052125">
    <property type="entry name" value="KLHDC10"/>
</dbReference>
<dbReference type="PANTHER" id="PTHR46428">
    <property type="entry name" value="KELCH DOMAIN-CONTAINING PROTEIN 10"/>
    <property type="match status" value="1"/>
</dbReference>
<keyword evidence="2" id="KW-0677">Repeat</keyword>
<comment type="similarity">
    <text evidence="3">Belongs to the KLHDC10 family.</text>
</comment>